<reference evidence="2" key="1">
    <citation type="submission" date="2024-07" db="EMBL/GenBank/DDBJ databases">
        <title>Two chromosome-level genome assemblies of Korean endemic species Abeliophyllum distichum and Forsythia ovata (Oleaceae).</title>
        <authorList>
            <person name="Jang H."/>
        </authorList>
    </citation>
    <scope>NUCLEOTIDE SEQUENCE [LARGE SCALE GENOMIC DNA]</scope>
</reference>
<organism evidence="1 2">
    <name type="scientific">Abeliophyllum distichum</name>
    <dbReference type="NCBI Taxonomy" id="126358"/>
    <lineage>
        <taxon>Eukaryota</taxon>
        <taxon>Viridiplantae</taxon>
        <taxon>Streptophyta</taxon>
        <taxon>Embryophyta</taxon>
        <taxon>Tracheophyta</taxon>
        <taxon>Spermatophyta</taxon>
        <taxon>Magnoliopsida</taxon>
        <taxon>eudicotyledons</taxon>
        <taxon>Gunneridae</taxon>
        <taxon>Pentapetalae</taxon>
        <taxon>asterids</taxon>
        <taxon>lamiids</taxon>
        <taxon>Lamiales</taxon>
        <taxon>Oleaceae</taxon>
        <taxon>Forsythieae</taxon>
        <taxon>Abeliophyllum</taxon>
    </lineage>
</organism>
<evidence type="ECO:0000313" key="1">
    <source>
        <dbReference type="EMBL" id="KAL2526006.1"/>
    </source>
</evidence>
<protein>
    <submittedName>
        <fullName evidence="1">Transposon Ty3-G Gag-Pol polyprotein</fullName>
    </submittedName>
</protein>
<dbReference type="Proteomes" id="UP001604336">
    <property type="component" value="Unassembled WGS sequence"/>
</dbReference>
<name>A0ABD1ULS5_9LAMI</name>
<evidence type="ECO:0000313" key="2">
    <source>
        <dbReference type="Proteomes" id="UP001604336"/>
    </source>
</evidence>
<gene>
    <name evidence="1" type="ORF">Adt_11060</name>
</gene>
<sequence length="130" mass="15111">MVVEDERVEDPLEEEVKLEKDVENGEEEEVIQISVNALVGNMRHRTIRISSKIKVMLVFVANGHKLESKALCKPLIWQMQDLEFQFRPRSMKLEGSDMVLGVDWLSQFGPLLLTLIRVLSVSRMEMKQWN</sequence>
<dbReference type="AlphaFoldDB" id="A0ABD1ULS5"/>
<proteinExistence type="predicted"/>
<keyword evidence="2" id="KW-1185">Reference proteome</keyword>
<accession>A0ABD1ULS5</accession>
<comment type="caution">
    <text evidence="1">The sequence shown here is derived from an EMBL/GenBank/DDBJ whole genome shotgun (WGS) entry which is preliminary data.</text>
</comment>
<dbReference type="EMBL" id="JBFOLK010000003">
    <property type="protein sequence ID" value="KAL2526006.1"/>
    <property type="molecule type" value="Genomic_DNA"/>
</dbReference>